<dbReference type="AlphaFoldDB" id="A0A9P6NRB9"/>
<dbReference type="OrthoDB" id="439993at2759"/>
<dbReference type="EMBL" id="MU167232">
    <property type="protein sequence ID" value="KAG0148907.1"/>
    <property type="molecule type" value="Genomic_DNA"/>
</dbReference>
<sequence>MSGLVPRAVALRRKTTNQKLSANPDRALEFAKASVQVCLEDGPPGGMDIGAVERTVTKTVERFERIDTLRASRNEDDLPEKLPSKDTSLRMEPAHFDFPFQCGSSKSWRDGDLTKSATSSLSYNSRSHSAYQNPISDYALKKSISQSYPTGCVIWLTGLPRTRSLNKFYIIKLITHILKFEESNDVIRLDQKKMEMMIRITRNLIRYVDFQKGLDNCHVRFSNSIICSQFLSCLTKFNKLKSFMINLKEEEKNGEFYNFSKLKGILIDGRREEIYWQKIPLHLH</sequence>
<evidence type="ECO:0000259" key="1">
    <source>
        <dbReference type="Pfam" id="PF19977"/>
    </source>
</evidence>
<keyword evidence="3" id="KW-1185">Reference proteome</keyword>
<evidence type="ECO:0000313" key="3">
    <source>
        <dbReference type="Proteomes" id="UP000886653"/>
    </source>
</evidence>
<accession>A0A9P6NRB9</accession>
<dbReference type="GO" id="GO:1904868">
    <property type="term" value="P:telomerase catalytic core complex assembly"/>
    <property type="evidence" value="ECO:0007669"/>
    <property type="project" value="InterPro"/>
</dbReference>
<feature type="domain" description="La-related protein 7 homolog xRRM" evidence="1">
    <location>
        <begin position="147"/>
        <end position="281"/>
    </location>
</feature>
<organism evidence="2 3">
    <name type="scientific">Cronartium quercuum f. sp. fusiforme G11</name>
    <dbReference type="NCBI Taxonomy" id="708437"/>
    <lineage>
        <taxon>Eukaryota</taxon>
        <taxon>Fungi</taxon>
        <taxon>Dikarya</taxon>
        <taxon>Basidiomycota</taxon>
        <taxon>Pucciniomycotina</taxon>
        <taxon>Pucciniomycetes</taxon>
        <taxon>Pucciniales</taxon>
        <taxon>Coleosporiaceae</taxon>
        <taxon>Cronartium</taxon>
    </lineage>
</organism>
<dbReference type="GO" id="GO:0070034">
    <property type="term" value="F:telomerase RNA binding"/>
    <property type="evidence" value="ECO:0007669"/>
    <property type="project" value="InterPro"/>
</dbReference>
<dbReference type="Pfam" id="PF19977">
    <property type="entry name" value="xRRM"/>
    <property type="match status" value="1"/>
</dbReference>
<name>A0A9P6NRB9_9BASI</name>
<dbReference type="Proteomes" id="UP000886653">
    <property type="component" value="Unassembled WGS sequence"/>
</dbReference>
<reference evidence="2" key="1">
    <citation type="submission" date="2013-11" db="EMBL/GenBank/DDBJ databases">
        <title>Genome sequence of the fusiform rust pathogen reveals effectors for host alternation and coevolution with pine.</title>
        <authorList>
            <consortium name="DOE Joint Genome Institute"/>
            <person name="Smith K."/>
            <person name="Pendleton A."/>
            <person name="Kubisiak T."/>
            <person name="Anderson C."/>
            <person name="Salamov A."/>
            <person name="Aerts A."/>
            <person name="Riley R."/>
            <person name="Clum A."/>
            <person name="Lindquist E."/>
            <person name="Ence D."/>
            <person name="Campbell M."/>
            <person name="Kronenberg Z."/>
            <person name="Feau N."/>
            <person name="Dhillon B."/>
            <person name="Hamelin R."/>
            <person name="Burleigh J."/>
            <person name="Smith J."/>
            <person name="Yandell M."/>
            <person name="Nelson C."/>
            <person name="Grigoriev I."/>
            <person name="Davis J."/>
        </authorList>
    </citation>
    <scope>NUCLEOTIDE SEQUENCE</scope>
    <source>
        <strain evidence="2">G11</strain>
    </source>
</reference>
<comment type="caution">
    <text evidence="2">The sequence shown here is derived from an EMBL/GenBank/DDBJ whole genome shotgun (WGS) entry which is preliminary data.</text>
</comment>
<dbReference type="InterPro" id="IPR045537">
    <property type="entry name" value="Lar7_xRRM"/>
</dbReference>
<proteinExistence type="predicted"/>
<dbReference type="Gene3D" id="3.30.70.330">
    <property type="match status" value="1"/>
</dbReference>
<dbReference type="InterPro" id="IPR012677">
    <property type="entry name" value="Nucleotide-bd_a/b_plait_sf"/>
</dbReference>
<protein>
    <recommendedName>
        <fullName evidence="1">La-related protein 7 homolog xRRM domain-containing protein</fullName>
    </recommendedName>
</protein>
<evidence type="ECO:0000313" key="2">
    <source>
        <dbReference type="EMBL" id="KAG0148907.1"/>
    </source>
</evidence>
<gene>
    <name evidence="2" type="ORF">CROQUDRAFT_371360</name>
</gene>